<evidence type="ECO:0000256" key="5">
    <source>
        <dbReference type="ARBA" id="ARBA00022840"/>
    </source>
</evidence>
<dbReference type="GO" id="GO:0003677">
    <property type="term" value="F:DNA binding"/>
    <property type="evidence" value="ECO:0007669"/>
    <property type="project" value="UniProtKB-UniRule"/>
</dbReference>
<dbReference type="GO" id="GO:0007059">
    <property type="term" value="P:chromosome segregation"/>
    <property type="evidence" value="ECO:0007669"/>
    <property type="project" value="UniProtKB-UniRule"/>
</dbReference>
<dbReference type="InterPro" id="IPR014721">
    <property type="entry name" value="Ribsml_uS5_D2-typ_fold_subgr"/>
</dbReference>
<dbReference type="GO" id="GO:0046872">
    <property type="term" value="F:metal ion binding"/>
    <property type="evidence" value="ECO:0007669"/>
    <property type="project" value="UniProtKB-KW"/>
</dbReference>
<dbReference type="KEGG" id="tvr:TVD_02660"/>
<dbReference type="Gene3D" id="3.30.565.10">
    <property type="entry name" value="Histidine kinase-like ATPase, C-terminal domain"/>
    <property type="match status" value="1"/>
</dbReference>
<dbReference type="SUPFAM" id="SSF56719">
    <property type="entry name" value="Type II DNA topoisomerase"/>
    <property type="match status" value="1"/>
</dbReference>
<dbReference type="InterPro" id="IPR002288">
    <property type="entry name" value="DNA_gyrase_B_C"/>
</dbReference>
<evidence type="ECO:0000256" key="4">
    <source>
        <dbReference type="ARBA" id="ARBA00022741"/>
    </source>
</evidence>
<dbReference type="HAMAP" id="MF_00938">
    <property type="entry name" value="ParE_type1"/>
    <property type="match status" value="1"/>
</dbReference>
<dbReference type="STRING" id="106634.TVD_02660"/>
<keyword evidence="8 10" id="KW-0238">DNA-binding</keyword>
<gene>
    <name evidence="10" type="primary">parE</name>
    <name evidence="12" type="ORF">TVD_02660</name>
</gene>
<evidence type="ECO:0000256" key="6">
    <source>
        <dbReference type="ARBA" id="ARBA00022842"/>
    </source>
</evidence>
<feature type="domain" description="Toprim" evidence="11">
    <location>
        <begin position="410"/>
        <end position="523"/>
    </location>
</feature>
<keyword evidence="3" id="KW-0479">Metal-binding</keyword>
<dbReference type="InterPro" id="IPR020568">
    <property type="entry name" value="Ribosomal_Su5_D2-typ_SF"/>
</dbReference>
<dbReference type="AlphaFoldDB" id="A0A0G3G4A0"/>
<dbReference type="FunFam" id="3.40.50.670:FF:000003">
    <property type="entry name" value="DNA topoisomerase 4 subunit B"/>
    <property type="match status" value="1"/>
</dbReference>
<dbReference type="SUPFAM" id="SSF55874">
    <property type="entry name" value="ATPase domain of HSP90 chaperone/DNA topoisomerase II/histidine kinase"/>
    <property type="match status" value="1"/>
</dbReference>
<evidence type="ECO:0000256" key="2">
    <source>
        <dbReference type="ARBA" id="ARBA00001946"/>
    </source>
</evidence>
<dbReference type="EC" id="5.6.2.2" evidence="10"/>
<dbReference type="Proteomes" id="UP000064201">
    <property type="component" value="Chromosome"/>
</dbReference>
<dbReference type="RefSeq" id="WP_047250737.1">
    <property type="nucleotide sequence ID" value="NZ_CP011367.1"/>
</dbReference>
<evidence type="ECO:0000256" key="8">
    <source>
        <dbReference type="ARBA" id="ARBA00023125"/>
    </source>
</evidence>
<dbReference type="Pfam" id="PF02518">
    <property type="entry name" value="HATPase_c"/>
    <property type="match status" value="1"/>
</dbReference>
<comment type="subunit">
    <text evidence="10">Heterotetramer composed of ParC and ParE.</text>
</comment>
<protein>
    <recommendedName>
        <fullName evidence="10">DNA topoisomerase 4 subunit B</fullName>
        <ecNumber evidence="10">5.6.2.2</ecNumber>
    </recommendedName>
    <alternativeName>
        <fullName evidence="10">Topoisomerase IV subunit B</fullName>
    </alternativeName>
</protein>
<proteinExistence type="inferred from homology"/>
<feature type="binding site" evidence="10">
    <location>
        <position position="67"/>
    </location>
    <ligand>
        <name>ATP</name>
        <dbReference type="ChEBI" id="CHEBI:30616"/>
    </ligand>
</feature>
<dbReference type="PROSITE" id="PS50880">
    <property type="entry name" value="TOPRIM"/>
    <property type="match status" value="1"/>
</dbReference>
<dbReference type="CDD" id="cd16928">
    <property type="entry name" value="HATPase_GyrB-like"/>
    <property type="match status" value="1"/>
</dbReference>
<dbReference type="InterPro" id="IPR013760">
    <property type="entry name" value="Topo_IIA-like_dom_sf"/>
</dbReference>
<evidence type="ECO:0000256" key="9">
    <source>
        <dbReference type="ARBA" id="ARBA00023235"/>
    </source>
</evidence>
<evidence type="ECO:0000313" key="13">
    <source>
        <dbReference type="Proteomes" id="UP000064201"/>
    </source>
</evidence>
<dbReference type="OrthoDB" id="9802808at2"/>
<evidence type="ECO:0000259" key="11">
    <source>
        <dbReference type="PROSITE" id="PS50880"/>
    </source>
</evidence>
<comment type="catalytic activity">
    <reaction evidence="1 10">
        <text>ATP-dependent breakage, passage and rejoining of double-stranded DNA.</text>
        <dbReference type="EC" id="5.6.2.2"/>
    </reaction>
</comment>
<organism evidence="12 13">
    <name type="scientific">Thioalkalivibrio versutus</name>
    <dbReference type="NCBI Taxonomy" id="106634"/>
    <lineage>
        <taxon>Bacteria</taxon>
        <taxon>Pseudomonadati</taxon>
        <taxon>Pseudomonadota</taxon>
        <taxon>Gammaproteobacteria</taxon>
        <taxon>Chromatiales</taxon>
        <taxon>Ectothiorhodospiraceae</taxon>
        <taxon>Thioalkalivibrio</taxon>
    </lineage>
</organism>
<evidence type="ECO:0000256" key="7">
    <source>
        <dbReference type="ARBA" id="ARBA00023029"/>
    </source>
</evidence>
<keyword evidence="9 10" id="KW-0413">Isomerase</keyword>
<dbReference type="SMART" id="SM00387">
    <property type="entry name" value="HATPase_c"/>
    <property type="match status" value="1"/>
</dbReference>
<dbReference type="Gene3D" id="3.30.230.10">
    <property type="match status" value="1"/>
</dbReference>
<comment type="similarity">
    <text evidence="10">Belongs to the type II topoisomerase family. ParE type 1 subfamily.</text>
</comment>
<name>A0A0G3G4A0_9GAMM</name>
<dbReference type="InterPro" id="IPR018522">
    <property type="entry name" value="TopoIIA_CS"/>
</dbReference>
<feature type="binding site" evidence="10">
    <location>
        <position position="40"/>
    </location>
    <ligand>
        <name>ATP</name>
        <dbReference type="ChEBI" id="CHEBI:30616"/>
    </ligand>
</feature>
<evidence type="ECO:0000256" key="1">
    <source>
        <dbReference type="ARBA" id="ARBA00000185"/>
    </source>
</evidence>
<dbReference type="InterPro" id="IPR036890">
    <property type="entry name" value="HATPase_C_sf"/>
</dbReference>
<reference evidence="12 13" key="1">
    <citation type="submission" date="2015-04" db="EMBL/GenBank/DDBJ databases">
        <title>Complete Sequence for the Genome of the Thioalkalivibrio versutus D301.</title>
        <authorList>
            <person name="Mu T."/>
            <person name="Zhou J."/>
            <person name="Xu X."/>
        </authorList>
    </citation>
    <scope>NUCLEOTIDE SEQUENCE [LARGE SCALE GENOMIC DNA]</scope>
    <source>
        <strain evidence="12 13">D301</strain>
    </source>
</reference>
<dbReference type="PROSITE" id="PS00177">
    <property type="entry name" value="TOPOISOMERASE_II"/>
    <property type="match status" value="1"/>
</dbReference>
<dbReference type="Pfam" id="PF00204">
    <property type="entry name" value="DNA_gyraseB"/>
    <property type="match status" value="1"/>
</dbReference>
<dbReference type="FunFam" id="3.30.565.10:FF:000002">
    <property type="entry name" value="DNA gyrase subunit B"/>
    <property type="match status" value="1"/>
</dbReference>
<evidence type="ECO:0000313" key="12">
    <source>
        <dbReference type="EMBL" id="AKJ94342.1"/>
    </source>
</evidence>
<feature type="binding site" evidence="10">
    <location>
        <position position="3"/>
    </location>
    <ligand>
        <name>ATP</name>
        <dbReference type="ChEBI" id="CHEBI:30616"/>
    </ligand>
</feature>
<feature type="site" description="Interaction with DNA" evidence="10">
    <location>
        <position position="495"/>
    </location>
</feature>
<dbReference type="EMBL" id="CP011367">
    <property type="protein sequence ID" value="AKJ94342.1"/>
    <property type="molecule type" value="Genomic_DNA"/>
</dbReference>
<keyword evidence="13" id="KW-1185">Reference proteome</keyword>
<dbReference type="CDD" id="cd00822">
    <property type="entry name" value="TopoII_Trans_DNA_gyrase"/>
    <property type="match status" value="1"/>
</dbReference>
<evidence type="ECO:0000256" key="10">
    <source>
        <dbReference type="HAMAP-Rule" id="MF_00938"/>
    </source>
</evidence>
<accession>A0A0G3G4A0</accession>
<dbReference type="NCBIfam" id="TIGR01055">
    <property type="entry name" value="parE_Gneg"/>
    <property type="match status" value="1"/>
</dbReference>
<feature type="binding site" evidence="10">
    <location>
        <position position="332"/>
    </location>
    <ligand>
        <name>ATP</name>
        <dbReference type="ChEBI" id="CHEBI:30616"/>
    </ligand>
</feature>
<dbReference type="SUPFAM" id="SSF54211">
    <property type="entry name" value="Ribosomal protein S5 domain 2-like"/>
    <property type="match status" value="1"/>
</dbReference>
<feature type="site" description="Interaction with DNA" evidence="10">
    <location>
        <position position="613"/>
    </location>
</feature>
<dbReference type="SMART" id="SM00433">
    <property type="entry name" value="TOP2c"/>
    <property type="match status" value="1"/>
</dbReference>
<dbReference type="InterPro" id="IPR003594">
    <property type="entry name" value="HATPase_dom"/>
</dbReference>
<feature type="binding site" evidence="10">
    <location>
        <begin position="108"/>
        <end position="114"/>
    </location>
    <ligand>
        <name>ATP</name>
        <dbReference type="ChEBI" id="CHEBI:30616"/>
    </ligand>
</feature>
<dbReference type="GO" id="GO:0005524">
    <property type="term" value="F:ATP binding"/>
    <property type="evidence" value="ECO:0007669"/>
    <property type="project" value="UniProtKB-UniRule"/>
</dbReference>
<dbReference type="PATRIC" id="fig|106634.4.peg.537"/>
<dbReference type="InterPro" id="IPR013506">
    <property type="entry name" value="Topo_IIA_bsu_dom2"/>
</dbReference>
<dbReference type="GO" id="GO:0005694">
    <property type="term" value="C:chromosome"/>
    <property type="evidence" value="ECO:0007669"/>
    <property type="project" value="InterPro"/>
</dbReference>
<comment type="cofactor">
    <cofactor evidence="2">
        <name>Mg(2+)</name>
        <dbReference type="ChEBI" id="CHEBI:18420"/>
    </cofactor>
</comment>
<dbReference type="Pfam" id="PF01751">
    <property type="entry name" value="Toprim"/>
    <property type="match status" value="1"/>
</dbReference>
<comment type="function">
    <text evidence="10">Topoisomerase IV is essential for chromosome segregation. It relaxes supercoiled DNA. Performs the decatenation events required during the replication of a circular DNA molecule.</text>
</comment>
<dbReference type="FunFam" id="3.30.230.10:FF:000012">
    <property type="entry name" value="DNA topoisomerase 4 subunit B"/>
    <property type="match status" value="1"/>
</dbReference>
<dbReference type="PRINTS" id="PR01098">
    <property type="entry name" value="TOPISMRASE4B"/>
</dbReference>
<dbReference type="Pfam" id="PF00986">
    <property type="entry name" value="DNA_gyraseB_C"/>
    <property type="match status" value="1"/>
</dbReference>
<sequence length="628" mass="69340">MSYSASDIEVLEGLDPVRKRPGMYTDTTRPNHLAQEVIDNSVDEAISGHAKRIDVILHKDDSVSVSDDGRGMPVDLHPREKRPGVEVILSTLHAGGKFSDKNYQFSGGLHGVGVSVVNALSQRLEVQIKRDGREYRMTFAGGHKTQDLEAVGDVGKRNTGTTLHFWPDPQYFDSPRFSVPRLKHILRAKAVLCPGLTVTFRDETTGEACEWCYAAGLRDYLVEALDGLERLPEEPFMGSISGATEAADWAVTWLPEGGEVVSESYVNLIPTTQGGTHVNGLRTGLTEAVREFCEFRSLLPRGIKLAPEDVWERVASVLSFKMQDPQFAGQTKERLSSRQAAPFVSGVVKDAFSLWLNQHPQQGERIAELSIQNAQKRQRAGRKVVRKKITQGPTLPGKLADCASQDLERTELFLVEGDSAGGSAKQARDRDFQAIMPLRGKILNSWEVDPDQVLGSQEIHDISVALGVDPGQASLDGLRYGKVCILADADSDGAHIATLLCALFLKHFRPLVERGHVYIAMPPLYRVDVGKQTFYALDDDEKAGVLERIEAEKMKGKISVTRFKGLGEMNPLQLRETTMNPDTRRLVQLTLDAADDTMQLLDMLLGKKRASERRAWLEGKGHLADVAV</sequence>
<keyword evidence="6" id="KW-0460">Magnesium</keyword>
<evidence type="ECO:0000256" key="3">
    <source>
        <dbReference type="ARBA" id="ARBA00022723"/>
    </source>
</evidence>
<dbReference type="GO" id="GO:0006265">
    <property type="term" value="P:DNA topological change"/>
    <property type="evidence" value="ECO:0007669"/>
    <property type="project" value="UniProtKB-UniRule"/>
</dbReference>
<dbReference type="GO" id="GO:0003918">
    <property type="term" value="F:DNA topoisomerase type II (double strand cut, ATP-hydrolyzing) activity"/>
    <property type="evidence" value="ECO:0007669"/>
    <property type="project" value="UniProtKB-UniRule"/>
</dbReference>
<dbReference type="PRINTS" id="PR00418">
    <property type="entry name" value="TPI2FAMILY"/>
</dbReference>
<dbReference type="InterPro" id="IPR013759">
    <property type="entry name" value="Topo_IIA_B_C"/>
</dbReference>
<dbReference type="InterPro" id="IPR005737">
    <property type="entry name" value="TopoIV_B_Gneg"/>
</dbReference>
<dbReference type="PANTHER" id="PTHR45866">
    <property type="entry name" value="DNA GYRASE/TOPOISOMERASE SUBUNIT B"/>
    <property type="match status" value="1"/>
</dbReference>
<dbReference type="InterPro" id="IPR001241">
    <property type="entry name" value="Topo_IIA"/>
</dbReference>
<keyword evidence="5 10" id="KW-0067">ATP-binding</keyword>
<keyword evidence="7 10" id="KW-0799">Topoisomerase</keyword>
<dbReference type="InterPro" id="IPR006171">
    <property type="entry name" value="TOPRIM_dom"/>
</dbReference>
<dbReference type="Gene3D" id="3.40.50.670">
    <property type="match status" value="1"/>
</dbReference>
<dbReference type="PANTHER" id="PTHR45866:SF4">
    <property type="entry name" value="DNA TOPOISOMERASE 4 SUBUNIT B"/>
    <property type="match status" value="1"/>
</dbReference>
<keyword evidence="4 10" id="KW-0547">Nucleotide-binding</keyword>
<feature type="site" description="Interaction with DNA" evidence="10">
    <location>
        <position position="444"/>
    </location>
</feature>